<evidence type="ECO:0000313" key="5">
    <source>
        <dbReference type="Proteomes" id="UP000248758"/>
    </source>
</evidence>
<keyword evidence="1" id="KW-0812">Transmembrane</keyword>
<dbReference type="Pfam" id="PF00990">
    <property type="entry name" value="GGDEF"/>
    <property type="match status" value="1"/>
</dbReference>
<organism evidence="4 5">
    <name type="scientific">Tatumella ptyseos</name>
    <dbReference type="NCBI Taxonomy" id="82987"/>
    <lineage>
        <taxon>Bacteria</taxon>
        <taxon>Pseudomonadati</taxon>
        <taxon>Pseudomonadota</taxon>
        <taxon>Gammaproteobacteria</taxon>
        <taxon>Enterobacterales</taxon>
        <taxon>Erwiniaceae</taxon>
        <taxon>Tatumella</taxon>
    </lineage>
</organism>
<feature type="domain" description="GGDEF" evidence="3">
    <location>
        <begin position="271"/>
        <end position="401"/>
    </location>
</feature>
<dbReference type="SMART" id="SM00052">
    <property type="entry name" value="EAL"/>
    <property type="match status" value="1"/>
</dbReference>
<dbReference type="Pfam" id="PF00563">
    <property type="entry name" value="EAL"/>
    <property type="match status" value="1"/>
</dbReference>
<sequence length="670" mass="75183">MRVQRSLTIKQMTTVSAVAILVVCIFIAVQLFHFVQQRITEYAQQMENIAHTIRQPLAEAVLKADIPAAEQLLNTLKPAGILGRADILLPDKLQALHVDFTGQRSVPPLMARIFRLPVRISVPLYPAEQAGLPKPLAWLVLEADNGRVYQFVISTLSTMVITYLLLALVLSITVSWFINRLMVHPLRSICQQLQDKSGKNGNNNRLHLPQGHNDDEIGVLVRCINQNQSLMASINNEVERLNTHFKLTDLPNRTLFLALLDQYLNQTKTGQAVALVVVRIDVLPDILTPKNKDTLQLLVARKLRRAMGTRGILSQLSDSDFVLFYEHSVQPLRLMRQAQLLMEELTQPLNLQNVPLRPAVSIGLAVMEEEQLKAAEFLERGISAMTSAGQEGINQIRFFDPAVAERARLRMSQFHDILQGIHNKEYALYLQPQVNMDTGALAGAEALLRIRRDDGQYTLPEDFITTAEDIGVMPEIGRWVFEEACRILNVWQSHGITLPLSVNTSALQLQDPSMVSHLQNLLSSLKVNPGSFVLELTETAKISDTERAMELLRPIEKTGVSVVLDDFGMGYSNLHYLHQFRSLPVRRLKLDRSFVSALPADDTMVRIVSSIAGIMQLDVIAEGVETVEQRDWLIDRGIHIAQGYLYAPALSEQEFNKRWLNLPGSAPDTP</sequence>
<dbReference type="PANTHER" id="PTHR33121:SF77">
    <property type="entry name" value="CYCLIC DI-GMP PHOSPHODIESTERASE PDEK-RELATED"/>
    <property type="match status" value="1"/>
</dbReference>
<dbReference type="EMBL" id="LS483499">
    <property type="protein sequence ID" value="SQK77177.1"/>
    <property type="molecule type" value="Genomic_DNA"/>
</dbReference>
<evidence type="ECO:0000259" key="2">
    <source>
        <dbReference type="PROSITE" id="PS50883"/>
    </source>
</evidence>
<dbReference type="RefSeq" id="WP_029991731.1">
    <property type="nucleotide sequence ID" value="NZ_CALFSL010000046.1"/>
</dbReference>
<proteinExistence type="predicted"/>
<dbReference type="InterPro" id="IPR033419">
    <property type="entry name" value="GAPES3"/>
</dbReference>
<accession>A0A2X5NWV1</accession>
<dbReference type="SUPFAM" id="SSF55073">
    <property type="entry name" value="Nucleotide cyclase"/>
    <property type="match status" value="1"/>
</dbReference>
<dbReference type="Gene3D" id="3.20.20.450">
    <property type="entry name" value="EAL domain"/>
    <property type="match status" value="1"/>
</dbReference>
<feature type="domain" description="EAL" evidence="2">
    <location>
        <begin position="410"/>
        <end position="663"/>
    </location>
</feature>
<protein>
    <submittedName>
        <fullName evidence="4">Putative diguanylate cyclase</fullName>
    </submittedName>
</protein>
<name>A0A2X5NWV1_9GAMM</name>
<evidence type="ECO:0000313" key="4">
    <source>
        <dbReference type="EMBL" id="SQK77177.1"/>
    </source>
</evidence>
<gene>
    <name evidence="4" type="primary">yhjK</name>
    <name evidence="4" type="ORF">NCTC11468_03550</name>
</gene>
<dbReference type="Proteomes" id="UP000248758">
    <property type="component" value="Chromosome 1"/>
</dbReference>
<dbReference type="KEGG" id="tpty:NCTC11468_03550"/>
<dbReference type="InterPro" id="IPR029787">
    <property type="entry name" value="Nucleotide_cyclase"/>
</dbReference>
<evidence type="ECO:0000256" key="1">
    <source>
        <dbReference type="SAM" id="Phobius"/>
    </source>
</evidence>
<dbReference type="PROSITE" id="PS50883">
    <property type="entry name" value="EAL"/>
    <property type="match status" value="1"/>
</dbReference>
<dbReference type="AlphaFoldDB" id="A0A2X5NWV1"/>
<dbReference type="PROSITE" id="PS50887">
    <property type="entry name" value="GGDEF"/>
    <property type="match status" value="1"/>
</dbReference>
<dbReference type="SMART" id="SM00267">
    <property type="entry name" value="GGDEF"/>
    <property type="match status" value="1"/>
</dbReference>
<keyword evidence="1" id="KW-0472">Membrane</keyword>
<dbReference type="Gene3D" id="3.30.70.270">
    <property type="match status" value="1"/>
</dbReference>
<dbReference type="GO" id="GO:0071111">
    <property type="term" value="F:cyclic-guanylate-specific phosphodiesterase activity"/>
    <property type="evidence" value="ECO:0007669"/>
    <property type="project" value="InterPro"/>
</dbReference>
<feature type="transmembrane region" description="Helical" evidence="1">
    <location>
        <begin position="148"/>
        <end position="178"/>
    </location>
</feature>
<evidence type="ECO:0000259" key="3">
    <source>
        <dbReference type="PROSITE" id="PS50887"/>
    </source>
</evidence>
<keyword evidence="1" id="KW-1133">Transmembrane helix</keyword>
<dbReference type="CDD" id="cd01948">
    <property type="entry name" value="EAL"/>
    <property type="match status" value="1"/>
</dbReference>
<dbReference type="Pfam" id="PF17154">
    <property type="entry name" value="GAPES3"/>
    <property type="match status" value="1"/>
</dbReference>
<dbReference type="InterPro" id="IPR043128">
    <property type="entry name" value="Rev_trsase/Diguanyl_cyclase"/>
</dbReference>
<dbReference type="SUPFAM" id="SSF141868">
    <property type="entry name" value="EAL domain-like"/>
    <property type="match status" value="1"/>
</dbReference>
<dbReference type="PANTHER" id="PTHR33121">
    <property type="entry name" value="CYCLIC DI-GMP PHOSPHODIESTERASE PDEF"/>
    <property type="match status" value="1"/>
</dbReference>
<dbReference type="Gene3D" id="6.10.340.10">
    <property type="match status" value="1"/>
</dbReference>
<dbReference type="InterPro" id="IPR050706">
    <property type="entry name" value="Cyclic-di-GMP_PDE-like"/>
</dbReference>
<dbReference type="NCBIfam" id="NF008807">
    <property type="entry name" value="PRK11829.1"/>
    <property type="match status" value="1"/>
</dbReference>
<dbReference type="InterPro" id="IPR000160">
    <property type="entry name" value="GGDEF_dom"/>
</dbReference>
<reference evidence="4 5" key="1">
    <citation type="submission" date="2018-06" db="EMBL/GenBank/DDBJ databases">
        <authorList>
            <consortium name="Pathogen Informatics"/>
            <person name="Doyle S."/>
        </authorList>
    </citation>
    <scope>NUCLEOTIDE SEQUENCE [LARGE SCALE GENOMIC DNA]</scope>
    <source>
        <strain evidence="4 5">NCTC11468</strain>
    </source>
</reference>
<dbReference type="InterPro" id="IPR001633">
    <property type="entry name" value="EAL_dom"/>
</dbReference>
<dbReference type="InterPro" id="IPR035919">
    <property type="entry name" value="EAL_sf"/>
</dbReference>
<feature type="transmembrane region" description="Helical" evidence="1">
    <location>
        <begin position="12"/>
        <end position="32"/>
    </location>
</feature>